<keyword evidence="3" id="KW-0804">Transcription</keyword>
<evidence type="ECO:0000256" key="3">
    <source>
        <dbReference type="ARBA" id="ARBA00023163"/>
    </source>
</evidence>
<dbReference type="InterPro" id="IPR050109">
    <property type="entry name" value="HTH-type_TetR-like_transc_reg"/>
</dbReference>
<evidence type="ECO:0000259" key="5">
    <source>
        <dbReference type="PROSITE" id="PS50977"/>
    </source>
</evidence>
<keyword evidence="7" id="KW-1185">Reference proteome</keyword>
<dbReference type="SUPFAM" id="SSF46689">
    <property type="entry name" value="Homeodomain-like"/>
    <property type="match status" value="1"/>
</dbReference>
<comment type="caution">
    <text evidence="6">The sequence shown here is derived from an EMBL/GenBank/DDBJ whole genome shotgun (WGS) entry which is preliminary data.</text>
</comment>
<evidence type="ECO:0000313" key="7">
    <source>
        <dbReference type="Proteomes" id="UP000470470"/>
    </source>
</evidence>
<dbReference type="GO" id="GO:0003700">
    <property type="term" value="F:DNA-binding transcription factor activity"/>
    <property type="evidence" value="ECO:0007669"/>
    <property type="project" value="TreeGrafter"/>
</dbReference>
<organism evidence="6 7">
    <name type="scientific">Goekera deserti</name>
    <dbReference type="NCBI Taxonomy" id="2497753"/>
    <lineage>
        <taxon>Bacteria</taxon>
        <taxon>Bacillati</taxon>
        <taxon>Actinomycetota</taxon>
        <taxon>Actinomycetes</taxon>
        <taxon>Geodermatophilales</taxon>
        <taxon>Geodermatophilaceae</taxon>
        <taxon>Goekera</taxon>
    </lineage>
</organism>
<dbReference type="Gene3D" id="1.10.357.10">
    <property type="entry name" value="Tetracycline Repressor, domain 2"/>
    <property type="match status" value="1"/>
</dbReference>
<accession>A0A7K3WBP0</accession>
<dbReference type="RefSeq" id="WP_152728346.1">
    <property type="nucleotide sequence ID" value="NZ_JAABOZ010000002.1"/>
</dbReference>
<keyword evidence="1" id="KW-0805">Transcription regulation</keyword>
<keyword evidence="2 4" id="KW-0238">DNA-binding</keyword>
<name>A0A7K3WBP0_9ACTN</name>
<protein>
    <submittedName>
        <fullName evidence="6">TetR/AcrR family transcriptional regulator</fullName>
    </submittedName>
</protein>
<evidence type="ECO:0000313" key="6">
    <source>
        <dbReference type="EMBL" id="NEL53747.1"/>
    </source>
</evidence>
<dbReference type="EMBL" id="JAAGWK010000009">
    <property type="protein sequence ID" value="NEL53747.1"/>
    <property type="molecule type" value="Genomic_DNA"/>
</dbReference>
<proteinExistence type="predicted"/>
<gene>
    <name evidence="6" type="ORF">G1H19_06995</name>
</gene>
<dbReference type="AlphaFoldDB" id="A0A7K3WBP0"/>
<dbReference type="GO" id="GO:0000976">
    <property type="term" value="F:transcription cis-regulatory region binding"/>
    <property type="evidence" value="ECO:0007669"/>
    <property type="project" value="TreeGrafter"/>
</dbReference>
<dbReference type="InterPro" id="IPR009057">
    <property type="entry name" value="Homeodomain-like_sf"/>
</dbReference>
<sequence>MEQDATGQQEPVGVRERNRQALRRKLSDTATAMFLEQGFDAVRVSDVARACGVSTKTVWNHFPTKEALLLDRGERLATALRTAAAERTDVLEVVVTSIDTEIDQLDADDQDDGPDGGVLRSVQAFVRLVEANPGLRAAAADRFEQLVRLAADALAAQTGTPAQSPQNQILAGALISLWRLHLSALLHAGDRSLPPAQLRDHVRREVHAGAELVAVLVREAARRPDVGG</sequence>
<feature type="domain" description="HTH tetR-type" evidence="5">
    <location>
        <begin position="20"/>
        <end position="80"/>
    </location>
</feature>
<dbReference type="Proteomes" id="UP000470470">
    <property type="component" value="Unassembled WGS sequence"/>
</dbReference>
<dbReference type="PANTHER" id="PTHR30055">
    <property type="entry name" value="HTH-TYPE TRANSCRIPTIONAL REGULATOR RUTR"/>
    <property type="match status" value="1"/>
</dbReference>
<feature type="DNA-binding region" description="H-T-H motif" evidence="4">
    <location>
        <begin position="43"/>
        <end position="62"/>
    </location>
</feature>
<dbReference type="PROSITE" id="PS50977">
    <property type="entry name" value="HTH_TETR_2"/>
    <property type="match status" value="1"/>
</dbReference>
<dbReference type="PRINTS" id="PR00455">
    <property type="entry name" value="HTHTETR"/>
</dbReference>
<evidence type="ECO:0000256" key="1">
    <source>
        <dbReference type="ARBA" id="ARBA00023015"/>
    </source>
</evidence>
<reference evidence="6 7" key="1">
    <citation type="submission" date="2020-02" db="EMBL/GenBank/DDBJ databases">
        <title>The whole genome sequence of CPCC 205119.</title>
        <authorList>
            <person name="Jiang Z."/>
        </authorList>
    </citation>
    <scope>NUCLEOTIDE SEQUENCE [LARGE SCALE GENOMIC DNA]</scope>
    <source>
        <strain evidence="6 7">CPCC 205119</strain>
    </source>
</reference>
<dbReference type="PANTHER" id="PTHR30055:SF234">
    <property type="entry name" value="HTH-TYPE TRANSCRIPTIONAL REGULATOR BETI"/>
    <property type="match status" value="1"/>
</dbReference>
<dbReference type="Pfam" id="PF00440">
    <property type="entry name" value="TetR_N"/>
    <property type="match status" value="1"/>
</dbReference>
<evidence type="ECO:0000256" key="2">
    <source>
        <dbReference type="ARBA" id="ARBA00023125"/>
    </source>
</evidence>
<dbReference type="InterPro" id="IPR001647">
    <property type="entry name" value="HTH_TetR"/>
</dbReference>
<dbReference type="InterPro" id="IPR041347">
    <property type="entry name" value="MftR_C"/>
</dbReference>
<dbReference type="Pfam" id="PF17754">
    <property type="entry name" value="TetR_C_14"/>
    <property type="match status" value="1"/>
</dbReference>
<evidence type="ECO:0000256" key="4">
    <source>
        <dbReference type="PROSITE-ProRule" id="PRU00335"/>
    </source>
</evidence>